<keyword evidence="2" id="KW-1185">Reference proteome</keyword>
<proteinExistence type="predicted"/>
<reference evidence="1" key="2">
    <citation type="submission" date="2020-09" db="EMBL/GenBank/DDBJ databases">
        <authorList>
            <person name="Wu Z."/>
        </authorList>
    </citation>
    <scope>NUCLEOTIDE SEQUENCE</scope>
    <source>
        <strain evidence="1">SC17</strain>
    </source>
</reference>
<dbReference type="RefSeq" id="WP_188214939.1">
    <property type="nucleotide sequence ID" value="NZ_BAABGH010000004.1"/>
</dbReference>
<dbReference type="EMBL" id="JACVXC010000001">
    <property type="protein sequence ID" value="MBD0834468.1"/>
    <property type="molecule type" value="Genomic_DNA"/>
</dbReference>
<sequence>MINSIRSIVIQVLPGKVKRESVTYEFVSNIKDVKPTKNKWLYTADSFGKMEEGVVR</sequence>
<evidence type="ECO:0000313" key="1">
    <source>
        <dbReference type="EMBL" id="MBD0834468.1"/>
    </source>
</evidence>
<name>A0A8J6QB00_9FLAO</name>
<evidence type="ECO:0000313" key="2">
    <source>
        <dbReference type="Proteomes" id="UP000602057"/>
    </source>
</evidence>
<dbReference type="Proteomes" id="UP000602057">
    <property type="component" value="Unassembled WGS sequence"/>
</dbReference>
<protein>
    <submittedName>
        <fullName evidence="1">Uncharacterized protein</fullName>
    </submittedName>
</protein>
<reference evidence="1" key="1">
    <citation type="journal article" date="2013" name="Int. J. Syst. Evol. Microbiol.">
        <title>Aestuariibaculum suncheonense gen. nov., sp. nov., a marine bacterium of the family Flavobacteriaceae isolated from a tidal flat and emended descriptions of the genera Gaetbulibacter and Tamlana.</title>
        <authorList>
            <person name="Jeong S.H."/>
            <person name="Park M.S."/>
            <person name="Jin H.M."/>
            <person name="Lee K."/>
            <person name="Park W."/>
            <person name="Jeon C.O."/>
        </authorList>
    </citation>
    <scope>NUCLEOTIDE SEQUENCE</scope>
    <source>
        <strain evidence="1">SC17</strain>
    </source>
</reference>
<comment type="caution">
    <text evidence="1">The sequence shown here is derived from an EMBL/GenBank/DDBJ whole genome shotgun (WGS) entry which is preliminary data.</text>
</comment>
<organism evidence="1 2">
    <name type="scientific">Aestuariibaculum suncheonense</name>
    <dbReference type="NCBI Taxonomy" id="1028745"/>
    <lineage>
        <taxon>Bacteria</taxon>
        <taxon>Pseudomonadati</taxon>
        <taxon>Bacteroidota</taxon>
        <taxon>Flavobacteriia</taxon>
        <taxon>Flavobacteriales</taxon>
        <taxon>Flavobacteriaceae</taxon>
    </lineage>
</organism>
<dbReference type="AlphaFoldDB" id="A0A8J6QB00"/>
<accession>A0A8J6QB00</accession>
<gene>
    <name evidence="1" type="ORF">ICJ84_03345</name>
</gene>